<gene>
    <name evidence="2" type="ORF">S01H4_53000</name>
</gene>
<reference evidence="2" key="1">
    <citation type="journal article" date="2014" name="Front. Microbiol.">
        <title>High frequency of phylogenetically diverse reductive dehalogenase-homologous genes in deep subseafloor sedimentary metagenomes.</title>
        <authorList>
            <person name="Kawai M."/>
            <person name="Futagami T."/>
            <person name="Toyoda A."/>
            <person name="Takaki Y."/>
            <person name="Nishi S."/>
            <person name="Hori S."/>
            <person name="Arai W."/>
            <person name="Tsubouchi T."/>
            <person name="Morono Y."/>
            <person name="Uchiyama I."/>
            <person name="Ito T."/>
            <person name="Fujiyama A."/>
            <person name="Inagaki F."/>
            <person name="Takami H."/>
        </authorList>
    </citation>
    <scope>NUCLEOTIDE SEQUENCE</scope>
    <source>
        <strain evidence="2">Expedition CK06-06</strain>
    </source>
</reference>
<dbReference type="EMBL" id="BART01030334">
    <property type="protein sequence ID" value="GAH16440.1"/>
    <property type="molecule type" value="Genomic_DNA"/>
</dbReference>
<accession>X1E7U6</accession>
<organism evidence="2">
    <name type="scientific">marine sediment metagenome</name>
    <dbReference type="NCBI Taxonomy" id="412755"/>
    <lineage>
        <taxon>unclassified sequences</taxon>
        <taxon>metagenomes</taxon>
        <taxon>ecological metagenomes</taxon>
    </lineage>
</organism>
<dbReference type="GO" id="GO:0008234">
    <property type="term" value="F:cysteine-type peptidase activity"/>
    <property type="evidence" value="ECO:0007669"/>
    <property type="project" value="InterPro"/>
</dbReference>
<evidence type="ECO:0000313" key="2">
    <source>
        <dbReference type="EMBL" id="GAH16440.1"/>
    </source>
</evidence>
<dbReference type="GO" id="GO:0006508">
    <property type="term" value="P:proteolysis"/>
    <property type="evidence" value="ECO:0007669"/>
    <property type="project" value="InterPro"/>
</dbReference>
<feature type="non-terminal residue" evidence="2">
    <location>
        <position position="1"/>
    </location>
</feature>
<feature type="domain" description="Gingipain" evidence="1">
    <location>
        <begin position="3"/>
        <end position="225"/>
    </location>
</feature>
<feature type="non-terminal residue" evidence="2">
    <location>
        <position position="263"/>
    </location>
</feature>
<dbReference type="InterPro" id="IPR001769">
    <property type="entry name" value="Gingipain"/>
</dbReference>
<name>X1E7U6_9ZZZZ</name>
<sequence>SWSIPSDLYYAELTEHDSLSWNSDGDSYYGEVCNSNYQPPGDDNPDYHQDIHVGRIPVDNPSAAAICQTIIAFDSNTDRSYKETALLPASIPFYENQNHEPIPRVDGSEDMEALMNDGIISRDNAVYLYEKAGLRPSPYPSTDSLCNMNQIAYWYKKGVMYEYHHGSPTGYARLVWVWDDGDSVPENPELEHIYSLFINDVSNINNDYSSTTILRSCSCGKPDQYNVTMRLMDHGVSSSVISGTDGVWVILDDRGGLPHHFLA</sequence>
<evidence type="ECO:0000259" key="1">
    <source>
        <dbReference type="Pfam" id="PF01364"/>
    </source>
</evidence>
<proteinExistence type="predicted"/>
<dbReference type="Pfam" id="PF01364">
    <property type="entry name" value="Peptidase_C25"/>
    <property type="match status" value="1"/>
</dbReference>
<protein>
    <recommendedName>
        <fullName evidence="1">Gingipain domain-containing protein</fullName>
    </recommendedName>
</protein>
<comment type="caution">
    <text evidence="2">The sequence shown here is derived from an EMBL/GenBank/DDBJ whole genome shotgun (WGS) entry which is preliminary data.</text>
</comment>
<dbReference type="AlphaFoldDB" id="X1E7U6"/>